<evidence type="ECO:0000256" key="3">
    <source>
        <dbReference type="ARBA" id="ARBA00022505"/>
    </source>
</evidence>
<dbReference type="PANTHER" id="PTHR30432:SF1">
    <property type="entry name" value="DNA-BINDING TRANSCRIPTIONAL DUAL REGULATOR MODE"/>
    <property type="match status" value="1"/>
</dbReference>
<dbReference type="AlphaFoldDB" id="A0A1F6GSW0"/>
<dbReference type="NCBIfam" id="TIGR00638">
    <property type="entry name" value="Mop"/>
    <property type="match status" value="2"/>
</dbReference>
<evidence type="ECO:0000259" key="6">
    <source>
        <dbReference type="PROSITE" id="PS51866"/>
    </source>
</evidence>
<accession>A0A1F6GSW0</accession>
<dbReference type="Gene3D" id="1.10.10.10">
    <property type="entry name" value="Winged helix-like DNA-binding domain superfamily/Winged helix DNA-binding domain"/>
    <property type="match status" value="1"/>
</dbReference>
<comment type="similarity">
    <text evidence="1 5">Belongs to the ModE family.</text>
</comment>
<feature type="domain" description="Mop" evidence="6">
    <location>
        <begin position="122"/>
        <end position="188"/>
    </location>
</feature>
<name>A0A1F6GSW0_9PROT</name>
<keyword evidence="3 5" id="KW-0500">Molybdenum</keyword>
<reference evidence="7 8" key="1">
    <citation type="journal article" date="2016" name="Nat. Commun.">
        <title>Thousands of microbial genomes shed light on interconnected biogeochemical processes in an aquifer system.</title>
        <authorList>
            <person name="Anantharaman K."/>
            <person name="Brown C.T."/>
            <person name="Hug L.A."/>
            <person name="Sharon I."/>
            <person name="Castelle C.J."/>
            <person name="Probst A.J."/>
            <person name="Thomas B.C."/>
            <person name="Singh A."/>
            <person name="Wilkins M.J."/>
            <person name="Karaoz U."/>
            <person name="Brodie E.L."/>
            <person name="Williams K.H."/>
            <person name="Hubbard S.S."/>
            <person name="Banfield J.F."/>
        </authorList>
    </citation>
    <scope>NUCLEOTIDE SEQUENCE [LARGE SCALE GENOMIC DNA]</scope>
</reference>
<dbReference type="InterPro" id="IPR004606">
    <property type="entry name" value="Mop_domain"/>
</dbReference>
<feature type="domain" description="Mop" evidence="6">
    <location>
        <begin position="194"/>
        <end position="260"/>
    </location>
</feature>
<organism evidence="7 8">
    <name type="scientific">Candidatus Lambdaproteobacteria bacterium RIFOXYD2_FULL_56_26</name>
    <dbReference type="NCBI Taxonomy" id="1817773"/>
    <lineage>
        <taxon>Bacteria</taxon>
        <taxon>Pseudomonadati</taxon>
        <taxon>Pseudomonadota</taxon>
        <taxon>Candidatus Lambdaproteobacteria</taxon>
    </lineage>
</organism>
<evidence type="ECO:0000256" key="1">
    <source>
        <dbReference type="ARBA" id="ARBA00008110"/>
    </source>
</evidence>
<dbReference type="PIRSF" id="PIRSF005763">
    <property type="entry name" value="Txn_reg_ModE"/>
    <property type="match status" value="1"/>
</dbReference>
<dbReference type="InterPro" id="IPR036390">
    <property type="entry name" value="WH_DNA-bd_sf"/>
</dbReference>
<gene>
    <name evidence="7" type="ORF">A2557_00920</name>
</gene>
<dbReference type="SUPFAM" id="SSF50331">
    <property type="entry name" value="MOP-like"/>
    <property type="match status" value="2"/>
</dbReference>
<protein>
    <recommendedName>
        <fullName evidence="6">Mop domain-containing protein</fullName>
    </recommendedName>
</protein>
<dbReference type="InterPro" id="IPR051815">
    <property type="entry name" value="Molybdate_resp_trans_reg"/>
</dbReference>
<dbReference type="Gene3D" id="2.40.50.100">
    <property type="match status" value="2"/>
</dbReference>
<dbReference type="PANTHER" id="PTHR30432">
    <property type="entry name" value="TRANSCRIPTIONAL REGULATOR MODE"/>
    <property type="match status" value="1"/>
</dbReference>
<comment type="caution">
    <text evidence="7">The sequence shown here is derived from an EMBL/GenBank/DDBJ whole genome shotgun (WGS) entry which is preliminary data.</text>
</comment>
<dbReference type="InterPro" id="IPR016462">
    <property type="entry name" value="ModE"/>
</dbReference>
<dbReference type="Proteomes" id="UP000177583">
    <property type="component" value="Unassembled WGS sequence"/>
</dbReference>
<evidence type="ECO:0000256" key="4">
    <source>
        <dbReference type="ARBA" id="ARBA00022737"/>
    </source>
</evidence>
<dbReference type="InterPro" id="IPR005116">
    <property type="entry name" value="Transp-assoc_OB_typ1"/>
</dbReference>
<dbReference type="InterPro" id="IPR036388">
    <property type="entry name" value="WH-like_DNA-bd_sf"/>
</dbReference>
<sequence>MEAGIVAQTLLHELGQSAVGVEELGLLRLVRTHKNLKTAAQELGWSYKKAWLVLERVNNLSKEPMVVTYRGGTSKGQTVLTEAGEALLARVEGLSTLFYKMIQRYGNHPTQIGRHFQAFQMKISTRNQFFGKVTAIAEGPVFCNVELTLSGGAKVVASITHGALEDLELTVGKEAYALIKASQVILAEPAEGLKISTRNLFLGKVVEVFEGQVHDEIVLEIEGGNLITASITKSSTQTIGAKPGAKMLAIFEASSVILMIL</sequence>
<dbReference type="GO" id="GO:0015689">
    <property type="term" value="P:molybdate ion transport"/>
    <property type="evidence" value="ECO:0007669"/>
    <property type="project" value="UniProtKB-UniRule"/>
</dbReference>
<dbReference type="Pfam" id="PF03459">
    <property type="entry name" value="TOBE"/>
    <property type="match status" value="2"/>
</dbReference>
<proteinExistence type="inferred from homology"/>
<dbReference type="InterPro" id="IPR008995">
    <property type="entry name" value="Mo/tungstate-bd_C_term_dom"/>
</dbReference>
<dbReference type="SUPFAM" id="SSF46785">
    <property type="entry name" value="Winged helix' DNA-binding domain"/>
    <property type="match status" value="1"/>
</dbReference>
<evidence type="ECO:0000256" key="2">
    <source>
        <dbReference type="ARBA" id="ARBA00022448"/>
    </source>
</evidence>
<evidence type="ECO:0000313" key="8">
    <source>
        <dbReference type="Proteomes" id="UP000177583"/>
    </source>
</evidence>
<dbReference type="GO" id="GO:0006355">
    <property type="term" value="P:regulation of DNA-templated transcription"/>
    <property type="evidence" value="ECO:0007669"/>
    <property type="project" value="InterPro"/>
</dbReference>
<dbReference type="PROSITE" id="PS51866">
    <property type="entry name" value="MOP"/>
    <property type="match status" value="2"/>
</dbReference>
<evidence type="ECO:0000313" key="7">
    <source>
        <dbReference type="EMBL" id="OGH01217.1"/>
    </source>
</evidence>
<dbReference type="EMBL" id="MFNF01000037">
    <property type="protein sequence ID" value="OGH01217.1"/>
    <property type="molecule type" value="Genomic_DNA"/>
</dbReference>
<keyword evidence="4" id="KW-0677">Repeat</keyword>
<keyword evidence="2 5" id="KW-0813">Transport</keyword>
<evidence type="ECO:0000256" key="5">
    <source>
        <dbReference type="PIRNR" id="PIRNR005763"/>
    </source>
</evidence>
<dbReference type="GO" id="GO:0030151">
    <property type="term" value="F:molybdenum ion binding"/>
    <property type="evidence" value="ECO:0007669"/>
    <property type="project" value="UniProtKB-UniRule"/>
</dbReference>